<dbReference type="Proteomes" id="UP001590951">
    <property type="component" value="Unassembled WGS sequence"/>
</dbReference>
<comment type="caution">
    <text evidence="1">The sequence shown here is derived from an EMBL/GenBank/DDBJ whole genome shotgun (WGS) entry which is preliminary data.</text>
</comment>
<sequence length="108" mass="12082">MRESRMQTWLALLTPASLASQIALKALTLLIHWIYGDDTFSWDPMTVDFAQGRSCSDTFWCCLGSNEGVSRSRTAVPSARNSGFETISKRMPGLALAESYDKQPSQWM</sequence>
<proteinExistence type="predicted"/>
<reference evidence="1 2" key="1">
    <citation type="submission" date="2024-09" db="EMBL/GenBank/DDBJ databases">
        <title>Rethinking Asexuality: The Enigmatic Case of Functional Sexual Genes in Lepraria (Stereocaulaceae).</title>
        <authorList>
            <person name="Doellman M."/>
            <person name="Sun Y."/>
            <person name="Barcenas-Pena A."/>
            <person name="Lumbsch H.T."/>
            <person name="Grewe F."/>
        </authorList>
    </citation>
    <scope>NUCLEOTIDE SEQUENCE [LARGE SCALE GENOMIC DNA]</scope>
    <source>
        <strain evidence="1 2">Grewe 0041</strain>
    </source>
</reference>
<protein>
    <submittedName>
        <fullName evidence="1">Uncharacterized protein</fullName>
    </submittedName>
</protein>
<name>A0ABR4BKZ8_9LECA</name>
<keyword evidence="2" id="KW-1185">Reference proteome</keyword>
<evidence type="ECO:0000313" key="1">
    <source>
        <dbReference type="EMBL" id="KAL2058483.1"/>
    </source>
</evidence>
<dbReference type="EMBL" id="JBHFEH010000002">
    <property type="protein sequence ID" value="KAL2058483.1"/>
    <property type="molecule type" value="Genomic_DNA"/>
</dbReference>
<evidence type="ECO:0000313" key="2">
    <source>
        <dbReference type="Proteomes" id="UP001590951"/>
    </source>
</evidence>
<gene>
    <name evidence="1" type="ORF">ABVK25_001211</name>
</gene>
<accession>A0ABR4BKZ8</accession>
<organism evidence="1 2">
    <name type="scientific">Lepraria finkii</name>
    <dbReference type="NCBI Taxonomy" id="1340010"/>
    <lineage>
        <taxon>Eukaryota</taxon>
        <taxon>Fungi</taxon>
        <taxon>Dikarya</taxon>
        <taxon>Ascomycota</taxon>
        <taxon>Pezizomycotina</taxon>
        <taxon>Lecanoromycetes</taxon>
        <taxon>OSLEUM clade</taxon>
        <taxon>Lecanoromycetidae</taxon>
        <taxon>Lecanorales</taxon>
        <taxon>Lecanorineae</taxon>
        <taxon>Stereocaulaceae</taxon>
        <taxon>Lepraria</taxon>
    </lineage>
</organism>